<evidence type="ECO:0000313" key="2">
    <source>
        <dbReference type="Proteomes" id="UP000325081"/>
    </source>
</evidence>
<dbReference type="EMBL" id="BKCP01005960">
    <property type="protein sequence ID" value="GER40724.1"/>
    <property type="molecule type" value="Genomic_DNA"/>
</dbReference>
<dbReference type="AlphaFoldDB" id="A0A5A7Q6P2"/>
<accession>A0A5A7Q6P2</accession>
<evidence type="ECO:0000313" key="1">
    <source>
        <dbReference type="EMBL" id="GER40724.1"/>
    </source>
</evidence>
<organism evidence="1 2">
    <name type="scientific">Striga asiatica</name>
    <name type="common">Asiatic witchweed</name>
    <name type="synonym">Buchnera asiatica</name>
    <dbReference type="NCBI Taxonomy" id="4170"/>
    <lineage>
        <taxon>Eukaryota</taxon>
        <taxon>Viridiplantae</taxon>
        <taxon>Streptophyta</taxon>
        <taxon>Embryophyta</taxon>
        <taxon>Tracheophyta</taxon>
        <taxon>Spermatophyta</taxon>
        <taxon>Magnoliopsida</taxon>
        <taxon>eudicotyledons</taxon>
        <taxon>Gunneridae</taxon>
        <taxon>Pentapetalae</taxon>
        <taxon>asterids</taxon>
        <taxon>lamiids</taxon>
        <taxon>Lamiales</taxon>
        <taxon>Orobanchaceae</taxon>
        <taxon>Buchnereae</taxon>
        <taxon>Striga</taxon>
    </lineage>
</organism>
<proteinExistence type="predicted"/>
<comment type="caution">
    <text evidence="1">The sequence shown here is derived from an EMBL/GenBank/DDBJ whole genome shotgun (WGS) entry which is preliminary data.</text>
</comment>
<gene>
    <name evidence="1" type="ORF">STAS_17408</name>
</gene>
<reference evidence="2" key="1">
    <citation type="journal article" date="2019" name="Curr. Biol.">
        <title>Genome Sequence of Striga asiatica Provides Insight into the Evolution of Plant Parasitism.</title>
        <authorList>
            <person name="Yoshida S."/>
            <person name="Kim S."/>
            <person name="Wafula E.K."/>
            <person name="Tanskanen J."/>
            <person name="Kim Y.M."/>
            <person name="Honaas L."/>
            <person name="Yang Z."/>
            <person name="Spallek T."/>
            <person name="Conn C.E."/>
            <person name="Ichihashi Y."/>
            <person name="Cheong K."/>
            <person name="Cui S."/>
            <person name="Der J.P."/>
            <person name="Gundlach H."/>
            <person name="Jiao Y."/>
            <person name="Hori C."/>
            <person name="Ishida J.K."/>
            <person name="Kasahara H."/>
            <person name="Kiba T."/>
            <person name="Kim M.S."/>
            <person name="Koo N."/>
            <person name="Laohavisit A."/>
            <person name="Lee Y.H."/>
            <person name="Lumba S."/>
            <person name="McCourt P."/>
            <person name="Mortimer J.C."/>
            <person name="Mutuku J.M."/>
            <person name="Nomura T."/>
            <person name="Sasaki-Sekimoto Y."/>
            <person name="Seto Y."/>
            <person name="Wang Y."/>
            <person name="Wakatake T."/>
            <person name="Sakakibara H."/>
            <person name="Demura T."/>
            <person name="Yamaguchi S."/>
            <person name="Yoneyama K."/>
            <person name="Manabe R.I."/>
            <person name="Nelson D.C."/>
            <person name="Schulman A.H."/>
            <person name="Timko M.P."/>
            <person name="dePamphilis C.W."/>
            <person name="Choi D."/>
            <person name="Shirasu K."/>
        </authorList>
    </citation>
    <scope>NUCLEOTIDE SEQUENCE [LARGE SCALE GENOMIC DNA]</scope>
    <source>
        <strain evidence="2">cv. UVA1</strain>
    </source>
</reference>
<sequence length="99" mass="10421">MLLLATPVRDCGLPAPACPATLLERLRRSGVVSSSPHAVTSATAANRTSFTLPGRATVHSCQASINLREPPSVRASCVAPPLVATPNWTLMDPKSKDNF</sequence>
<keyword evidence="2" id="KW-1185">Reference proteome</keyword>
<protein>
    <submittedName>
        <fullName evidence="1">NAD(P)H dehydrogenase C1</fullName>
    </submittedName>
</protein>
<dbReference type="Proteomes" id="UP000325081">
    <property type="component" value="Unassembled WGS sequence"/>
</dbReference>
<name>A0A5A7Q6P2_STRAF</name>